<dbReference type="RefSeq" id="WP_275475307.1">
    <property type="nucleotide sequence ID" value="NZ_CP162940.1"/>
</dbReference>
<name>A0ABV5ABP8_9BACL</name>
<dbReference type="Gene3D" id="3.40.50.720">
    <property type="entry name" value="NAD(P)-binding Rossmann-like Domain"/>
    <property type="match status" value="1"/>
</dbReference>
<accession>A0ABV5ABP8</accession>
<dbReference type="SMART" id="SM00829">
    <property type="entry name" value="PKS_ER"/>
    <property type="match status" value="1"/>
</dbReference>
<dbReference type="Gene3D" id="3.90.180.10">
    <property type="entry name" value="Medium-chain alcohol dehydrogenases, catalytic domain"/>
    <property type="match status" value="1"/>
</dbReference>
<dbReference type="PANTHER" id="PTHR43401">
    <property type="entry name" value="L-THREONINE 3-DEHYDROGENASE"/>
    <property type="match status" value="1"/>
</dbReference>
<dbReference type="InterPro" id="IPR002328">
    <property type="entry name" value="ADH_Zn_CS"/>
</dbReference>
<dbReference type="EMBL" id="JBDXSU010000003">
    <property type="protein sequence ID" value="MFB5189644.1"/>
    <property type="molecule type" value="Genomic_DNA"/>
</dbReference>
<keyword evidence="2 4" id="KW-0862">Zinc</keyword>
<evidence type="ECO:0000256" key="3">
    <source>
        <dbReference type="ARBA" id="ARBA00023002"/>
    </source>
</evidence>
<dbReference type="InterPro" id="IPR036291">
    <property type="entry name" value="NAD(P)-bd_dom_sf"/>
</dbReference>
<dbReference type="SUPFAM" id="SSF51735">
    <property type="entry name" value="NAD(P)-binding Rossmann-fold domains"/>
    <property type="match status" value="1"/>
</dbReference>
<evidence type="ECO:0000313" key="6">
    <source>
        <dbReference type="EMBL" id="MFB5189644.1"/>
    </source>
</evidence>
<dbReference type="SUPFAM" id="SSF50129">
    <property type="entry name" value="GroES-like"/>
    <property type="match status" value="1"/>
</dbReference>
<gene>
    <name evidence="6" type="ORF">KKP3000_002920</name>
</gene>
<dbReference type="InterPro" id="IPR013149">
    <property type="entry name" value="ADH-like_C"/>
</dbReference>
<organism evidence="6 7">
    <name type="scientific">Alicyclobacillus fastidiosus</name>
    <dbReference type="NCBI Taxonomy" id="392011"/>
    <lineage>
        <taxon>Bacteria</taxon>
        <taxon>Bacillati</taxon>
        <taxon>Bacillota</taxon>
        <taxon>Bacilli</taxon>
        <taxon>Bacillales</taxon>
        <taxon>Alicyclobacillaceae</taxon>
        <taxon>Alicyclobacillus</taxon>
    </lineage>
</organism>
<evidence type="ECO:0000256" key="2">
    <source>
        <dbReference type="ARBA" id="ARBA00022833"/>
    </source>
</evidence>
<keyword evidence="7" id="KW-1185">Reference proteome</keyword>
<dbReference type="InterPro" id="IPR013154">
    <property type="entry name" value="ADH-like_N"/>
</dbReference>
<evidence type="ECO:0000256" key="1">
    <source>
        <dbReference type="ARBA" id="ARBA00022723"/>
    </source>
</evidence>
<dbReference type="PROSITE" id="PS00059">
    <property type="entry name" value="ADH_ZINC"/>
    <property type="match status" value="1"/>
</dbReference>
<keyword evidence="1 4" id="KW-0479">Metal-binding</keyword>
<sequence length="342" mass="35965">MLRLEYSPVEGFRVADAPAPSIASDEVLIRVEACGVCGSDRQVVAGESVPPGTAFPLVMGHEIAGQIIEVGADVIGWRKDDLVVVHPFVACGTCAPCLHDQANLCVRQTCIGYHRQGGFAQQVAIPAAQLVRRPTSVSAAAAALLVDAFATPFRAMLEAGVGRGQTVLVIGTGGLGLAALMLAQGFGVERLGAVTRRAEGVETAQAYGAETVVTTEADARTIARQLRRWSGASGIDVVVDTVATEETIALAMETVRPGGCVALVGMSEETAHYPIAKTVRRGVRLVASYGSLREDVEQLVGWVEEGRLNPLSLVAGTLSLDQAERAFSPVRRSGRWVVDPTL</sequence>
<feature type="domain" description="Enoyl reductase (ER)" evidence="5">
    <location>
        <begin position="7"/>
        <end position="338"/>
    </location>
</feature>
<reference evidence="6 7" key="1">
    <citation type="journal article" date="2024" name="Int. J. Mol. Sci.">
        <title>Exploration of Alicyclobacillus spp. Genome in Search of Antibiotic Resistance.</title>
        <authorList>
            <person name="Bucka-Kolendo J."/>
            <person name="Kiousi D.E."/>
            <person name="Dekowska A."/>
            <person name="Mikolajczuk-Szczyrba A."/>
            <person name="Karadedos D.M."/>
            <person name="Michael P."/>
            <person name="Galanis A."/>
            <person name="Sokolowska B."/>
        </authorList>
    </citation>
    <scope>NUCLEOTIDE SEQUENCE [LARGE SCALE GENOMIC DNA]</scope>
    <source>
        <strain evidence="6 7">KKP 3000</strain>
    </source>
</reference>
<dbReference type="Pfam" id="PF08240">
    <property type="entry name" value="ADH_N"/>
    <property type="match status" value="1"/>
</dbReference>
<dbReference type="InterPro" id="IPR020843">
    <property type="entry name" value="ER"/>
</dbReference>
<evidence type="ECO:0000256" key="4">
    <source>
        <dbReference type="RuleBase" id="RU361277"/>
    </source>
</evidence>
<dbReference type="InterPro" id="IPR011032">
    <property type="entry name" value="GroES-like_sf"/>
</dbReference>
<comment type="cofactor">
    <cofactor evidence="4">
        <name>Zn(2+)</name>
        <dbReference type="ChEBI" id="CHEBI:29105"/>
    </cofactor>
</comment>
<evidence type="ECO:0000313" key="7">
    <source>
        <dbReference type="Proteomes" id="UP001579974"/>
    </source>
</evidence>
<comment type="similarity">
    <text evidence="4">Belongs to the zinc-containing alcohol dehydrogenase family.</text>
</comment>
<keyword evidence="3" id="KW-0560">Oxidoreductase</keyword>
<proteinExistence type="inferred from homology"/>
<evidence type="ECO:0000259" key="5">
    <source>
        <dbReference type="SMART" id="SM00829"/>
    </source>
</evidence>
<dbReference type="InterPro" id="IPR050129">
    <property type="entry name" value="Zn_alcohol_dh"/>
</dbReference>
<dbReference type="Proteomes" id="UP001579974">
    <property type="component" value="Unassembled WGS sequence"/>
</dbReference>
<dbReference type="Pfam" id="PF00107">
    <property type="entry name" value="ADH_zinc_N"/>
    <property type="match status" value="1"/>
</dbReference>
<dbReference type="PANTHER" id="PTHR43401:SF5">
    <property type="entry name" value="ALCOHOL DEHYDROGENASE-RELATED"/>
    <property type="match status" value="1"/>
</dbReference>
<comment type="caution">
    <text evidence="6">The sequence shown here is derived from an EMBL/GenBank/DDBJ whole genome shotgun (WGS) entry which is preliminary data.</text>
</comment>
<protein>
    <submittedName>
        <fullName evidence="6">Alcohol dehydrogenase catalytic domain-containing protein</fullName>
    </submittedName>
</protein>